<keyword evidence="1" id="KW-0175">Coiled coil</keyword>
<dbReference type="GO" id="GO:0005874">
    <property type="term" value="C:microtubule"/>
    <property type="evidence" value="ECO:0007669"/>
    <property type="project" value="TreeGrafter"/>
</dbReference>
<evidence type="ECO:0000313" key="3">
    <source>
        <dbReference type="Proteomes" id="UP001460270"/>
    </source>
</evidence>
<organism evidence="2 3">
    <name type="scientific">Mugilogobius chulae</name>
    <name type="common">yellowstripe goby</name>
    <dbReference type="NCBI Taxonomy" id="88201"/>
    <lineage>
        <taxon>Eukaryota</taxon>
        <taxon>Metazoa</taxon>
        <taxon>Chordata</taxon>
        <taxon>Craniata</taxon>
        <taxon>Vertebrata</taxon>
        <taxon>Euteleostomi</taxon>
        <taxon>Actinopterygii</taxon>
        <taxon>Neopterygii</taxon>
        <taxon>Teleostei</taxon>
        <taxon>Neoteleostei</taxon>
        <taxon>Acanthomorphata</taxon>
        <taxon>Gobiaria</taxon>
        <taxon>Gobiiformes</taxon>
        <taxon>Gobioidei</taxon>
        <taxon>Gobiidae</taxon>
        <taxon>Gobionellinae</taxon>
        <taxon>Mugilogobius</taxon>
    </lineage>
</organism>
<dbReference type="PANTHER" id="PTHR31543:SF0">
    <property type="entry name" value="DYNEIN REGULATORY COMPLEX SUBUNIT 4"/>
    <property type="match status" value="1"/>
</dbReference>
<dbReference type="GO" id="GO:0030317">
    <property type="term" value="P:flagellated sperm motility"/>
    <property type="evidence" value="ECO:0007669"/>
    <property type="project" value="TreeGrafter"/>
</dbReference>
<dbReference type="GO" id="GO:0008017">
    <property type="term" value="F:microtubule binding"/>
    <property type="evidence" value="ECO:0007669"/>
    <property type="project" value="InterPro"/>
</dbReference>
<dbReference type="Proteomes" id="UP001460270">
    <property type="component" value="Unassembled WGS sequence"/>
</dbReference>
<gene>
    <name evidence="2" type="ORF">WMY93_013266</name>
</gene>
<name>A0AAW0NYZ4_9GOBI</name>
<feature type="coiled-coil region" evidence="1">
    <location>
        <begin position="127"/>
        <end position="264"/>
    </location>
</feature>
<accession>A0AAW0NYZ4</accession>
<protein>
    <recommendedName>
        <fullName evidence="4">Coiled-coil domain-containing protein 39</fullName>
    </recommendedName>
</protein>
<dbReference type="AlphaFoldDB" id="A0AAW0NYZ4"/>
<dbReference type="GO" id="GO:0005794">
    <property type="term" value="C:Golgi apparatus"/>
    <property type="evidence" value="ECO:0007669"/>
    <property type="project" value="TreeGrafter"/>
</dbReference>
<dbReference type="InterPro" id="IPR039308">
    <property type="entry name" value="GAS8"/>
</dbReference>
<dbReference type="PANTHER" id="PTHR31543">
    <property type="entry name" value="DYNEIN REGULATORY COMPLEX SUBUNIT 4"/>
    <property type="match status" value="1"/>
</dbReference>
<sequence length="272" mass="31763">MRHLLCEHQNTICELKAEKIASKEALQAAQTVLENKLRHDLASLLVDVHQIDTDEPIMELKKKHQEEMAQTRAVSEKKLQDAEAKNENSYDALQLQLENQRKTEISQVRDNWNVFISAIMEKDKAMYEEAKTLLKATEKTSASLKELKQIVAAETTNFTKVQTEFMQVSQENQQITKSLNEIQEEVDLIQNKMKYRAKKFNNKKELELNNLALEHELLQKRFKELQLEVAELRETSKETVENMRNKADAKHMKMEKKIQQLTDNIQKDILLC</sequence>
<evidence type="ECO:0000256" key="1">
    <source>
        <dbReference type="SAM" id="Coils"/>
    </source>
</evidence>
<proteinExistence type="predicted"/>
<evidence type="ECO:0008006" key="4">
    <source>
        <dbReference type="Google" id="ProtNLM"/>
    </source>
</evidence>
<comment type="caution">
    <text evidence="2">The sequence shown here is derived from an EMBL/GenBank/DDBJ whole genome shotgun (WGS) entry which is preliminary data.</text>
</comment>
<evidence type="ECO:0000313" key="2">
    <source>
        <dbReference type="EMBL" id="KAK7913055.1"/>
    </source>
</evidence>
<reference evidence="3" key="1">
    <citation type="submission" date="2024-04" db="EMBL/GenBank/DDBJ databases">
        <title>Salinicola lusitanus LLJ914,a marine bacterium isolated from the Okinawa Trough.</title>
        <authorList>
            <person name="Li J."/>
        </authorList>
    </citation>
    <scope>NUCLEOTIDE SEQUENCE [LARGE SCALE GENOMIC DNA]</scope>
</reference>
<dbReference type="EMBL" id="JBBPFD010000009">
    <property type="protein sequence ID" value="KAK7913055.1"/>
    <property type="molecule type" value="Genomic_DNA"/>
</dbReference>
<keyword evidence="3" id="KW-1185">Reference proteome</keyword>
<dbReference type="GO" id="GO:0031267">
    <property type="term" value="F:small GTPase binding"/>
    <property type="evidence" value="ECO:0007669"/>
    <property type="project" value="InterPro"/>
</dbReference>